<comment type="similarity">
    <text evidence="1">Belongs to the peptidase C48 family.</text>
</comment>
<reference evidence="7" key="1">
    <citation type="submission" date="2024-03" db="EMBL/GenBank/DDBJ databases">
        <title>WGS assembly of Saponaria officinalis var. Norfolk2.</title>
        <authorList>
            <person name="Jenkins J."/>
            <person name="Shu S."/>
            <person name="Grimwood J."/>
            <person name="Barry K."/>
            <person name="Goodstein D."/>
            <person name="Schmutz J."/>
            <person name="Leebens-Mack J."/>
            <person name="Osbourn A."/>
        </authorList>
    </citation>
    <scope>NUCLEOTIDE SEQUENCE [LARGE SCALE GENOMIC DNA]</scope>
    <source>
        <strain evidence="7">JIC</strain>
    </source>
</reference>
<dbReference type="AlphaFoldDB" id="A0AAW1MWV8"/>
<keyword evidence="3" id="KW-0378">Hydrolase</keyword>
<dbReference type="Pfam" id="PF02902">
    <property type="entry name" value="Peptidase_C48"/>
    <property type="match status" value="1"/>
</dbReference>
<keyword evidence="8" id="KW-1185">Reference proteome</keyword>
<evidence type="ECO:0000256" key="3">
    <source>
        <dbReference type="ARBA" id="ARBA00022801"/>
    </source>
</evidence>
<evidence type="ECO:0000256" key="2">
    <source>
        <dbReference type="ARBA" id="ARBA00022670"/>
    </source>
</evidence>
<keyword evidence="4" id="KW-0788">Thiol protease</keyword>
<sequence length="599" mass="68271">MADDGDPQSTTTTTTADAVDNTDSKKHGVKIDFDELLRADNDEPPANIVIVPSANKRRRLPPENTPTTALGNDSSSSVDESLSHKSDGELKDQIARLTKQIPVLSRSLPDKGEKLKLQLERLQAESQRRLQRKPQEVTDGCKNSVPACQKFNGESDGPKRAAQASQIPELSKFGSLFLAKCGNDTKPEREQNTSVKGRNAFQDEISYMTPCDKRAKNAGGKLPLSKKAKYGLFSKEFSPWKSNGSRNVNKYNRLDGNMASRPLSQKKLPDSFTSKNGSKDLDSNNTDADKLKDEQTVVLVDEEEAEVIEKVPEAEKRRSRRNECKIFYPSREDPDSLEIFRSELRCLEPGECLTSTIMNFYLRFLQQMCSTSDTSKQKFYFFNTYFYSKLQEAVARQKEDAFFIKFRRWWKGVNIFEKTYIFLPINEDKHWSLVIICISDEDSGPVILHLDSLGLHCSSSIFKNVKSLLENEWRYLKEDAEAVDIPIPDTMKDNLPEGIDGKTIEAPRQTNDYDCGLFVLYYIERFIEDAPEKMSEEHLSKFGKKWFRAQEASSLRGRIKKILMDKFHKATIEDDSLFQPVCLPTVSKTDKITKRVEMF</sequence>
<keyword evidence="2" id="KW-0645">Protease</keyword>
<dbReference type="Gene3D" id="3.30.310.130">
    <property type="entry name" value="Ubiquitin-related"/>
    <property type="match status" value="1"/>
</dbReference>
<dbReference type="GO" id="GO:0016926">
    <property type="term" value="P:protein desumoylation"/>
    <property type="evidence" value="ECO:0007669"/>
    <property type="project" value="UniProtKB-ARBA"/>
</dbReference>
<dbReference type="GO" id="GO:0008234">
    <property type="term" value="F:cysteine-type peptidase activity"/>
    <property type="evidence" value="ECO:0007669"/>
    <property type="project" value="UniProtKB-KW"/>
</dbReference>
<evidence type="ECO:0000256" key="5">
    <source>
        <dbReference type="SAM" id="MobiDB-lite"/>
    </source>
</evidence>
<feature type="domain" description="Ubiquitin-like protease family profile" evidence="6">
    <location>
        <begin position="337"/>
        <end position="526"/>
    </location>
</feature>
<dbReference type="InterPro" id="IPR003653">
    <property type="entry name" value="Peptidase_C48_C"/>
</dbReference>
<evidence type="ECO:0000256" key="1">
    <source>
        <dbReference type="ARBA" id="ARBA00005234"/>
    </source>
</evidence>
<feature type="compositionally biased region" description="Basic and acidic residues" evidence="5">
    <location>
        <begin position="22"/>
        <end position="41"/>
    </location>
</feature>
<feature type="region of interest" description="Disordered" evidence="5">
    <location>
        <begin position="1"/>
        <end position="87"/>
    </location>
</feature>
<evidence type="ECO:0000313" key="7">
    <source>
        <dbReference type="EMBL" id="KAK9751028.1"/>
    </source>
</evidence>
<organism evidence="7 8">
    <name type="scientific">Saponaria officinalis</name>
    <name type="common">Common soapwort</name>
    <name type="synonym">Lychnis saponaria</name>
    <dbReference type="NCBI Taxonomy" id="3572"/>
    <lineage>
        <taxon>Eukaryota</taxon>
        <taxon>Viridiplantae</taxon>
        <taxon>Streptophyta</taxon>
        <taxon>Embryophyta</taxon>
        <taxon>Tracheophyta</taxon>
        <taxon>Spermatophyta</taxon>
        <taxon>Magnoliopsida</taxon>
        <taxon>eudicotyledons</taxon>
        <taxon>Gunneridae</taxon>
        <taxon>Pentapetalae</taxon>
        <taxon>Caryophyllales</taxon>
        <taxon>Caryophyllaceae</taxon>
        <taxon>Caryophylleae</taxon>
        <taxon>Saponaria</taxon>
    </lineage>
</organism>
<dbReference type="SUPFAM" id="SSF54001">
    <property type="entry name" value="Cysteine proteinases"/>
    <property type="match status" value="1"/>
</dbReference>
<feature type="region of interest" description="Disordered" evidence="5">
    <location>
        <begin position="244"/>
        <end position="288"/>
    </location>
</feature>
<accession>A0AAW1MWV8</accession>
<protein>
    <recommendedName>
        <fullName evidence="6">Ubiquitin-like protease family profile domain-containing protein</fullName>
    </recommendedName>
</protein>
<dbReference type="EMBL" id="JBDFQZ010000002">
    <property type="protein sequence ID" value="KAK9751028.1"/>
    <property type="molecule type" value="Genomic_DNA"/>
</dbReference>
<evidence type="ECO:0000313" key="8">
    <source>
        <dbReference type="Proteomes" id="UP001443914"/>
    </source>
</evidence>
<evidence type="ECO:0000259" key="6">
    <source>
        <dbReference type="PROSITE" id="PS50600"/>
    </source>
</evidence>
<name>A0AAW1MWV8_SAPOF</name>
<dbReference type="PROSITE" id="PS50600">
    <property type="entry name" value="ULP_PROTEASE"/>
    <property type="match status" value="1"/>
</dbReference>
<proteinExistence type="inferred from homology"/>
<comment type="caution">
    <text evidence="7">The sequence shown here is derived from an EMBL/GenBank/DDBJ whole genome shotgun (WGS) entry which is preliminary data.</text>
</comment>
<dbReference type="InterPro" id="IPR038765">
    <property type="entry name" value="Papain-like_cys_pep_sf"/>
</dbReference>
<gene>
    <name evidence="7" type="ORF">RND81_02G236800</name>
</gene>
<evidence type="ECO:0000256" key="4">
    <source>
        <dbReference type="ARBA" id="ARBA00022807"/>
    </source>
</evidence>
<dbReference type="Gene3D" id="1.10.418.20">
    <property type="match status" value="1"/>
</dbReference>
<dbReference type="GO" id="GO:0006508">
    <property type="term" value="P:proteolysis"/>
    <property type="evidence" value="ECO:0007669"/>
    <property type="project" value="UniProtKB-KW"/>
</dbReference>
<dbReference type="Proteomes" id="UP001443914">
    <property type="component" value="Unassembled WGS sequence"/>
</dbReference>
<feature type="compositionally biased region" description="Basic and acidic residues" evidence="5">
    <location>
        <begin position="277"/>
        <end position="288"/>
    </location>
</feature>
<dbReference type="PANTHER" id="PTHR46915:SF2">
    <property type="entry name" value="UBIQUITIN-LIKE PROTEASE 4"/>
    <property type="match status" value="1"/>
</dbReference>
<dbReference type="PANTHER" id="PTHR46915">
    <property type="entry name" value="UBIQUITIN-LIKE PROTEASE 4-RELATED"/>
    <property type="match status" value="1"/>
</dbReference>
<feature type="compositionally biased region" description="Low complexity" evidence="5">
    <location>
        <begin position="7"/>
        <end position="21"/>
    </location>
</feature>